<evidence type="ECO:0000259" key="37">
    <source>
        <dbReference type="PROSITE" id="PS51287"/>
    </source>
</evidence>
<dbReference type="EMBL" id="OK428546">
    <property type="protein sequence ID" value="UYP65710.1"/>
    <property type="molecule type" value="Genomic_DNA"/>
</dbReference>
<dbReference type="SUPFAM" id="SSF46565">
    <property type="entry name" value="Chaperone J-domain"/>
    <property type="match status" value="1"/>
</dbReference>
<protein>
    <recommendedName>
        <fullName evidence="3">Large T antigen</fullName>
        <ecNumber evidence="29">5.6.2.4</ecNumber>
    </recommendedName>
    <alternativeName>
        <fullName evidence="30">DNA 3'-5' helicase large T antigen</fullName>
    </alternativeName>
</protein>
<evidence type="ECO:0000256" key="4">
    <source>
        <dbReference type="ARBA" id="ARBA00022504"/>
    </source>
</evidence>
<dbReference type="GO" id="GO:0016787">
    <property type="term" value="F:hydrolase activity"/>
    <property type="evidence" value="ECO:0007669"/>
    <property type="project" value="UniProtKB-KW"/>
</dbReference>
<feature type="domain" description="J" evidence="35">
    <location>
        <begin position="12"/>
        <end position="85"/>
    </location>
</feature>
<evidence type="ECO:0000256" key="22">
    <source>
        <dbReference type="ARBA" id="ARBA00023235"/>
    </source>
</evidence>
<keyword evidence="14" id="KW-0378">Hydrolase</keyword>
<dbReference type="Gene3D" id="1.20.1050.70">
    <property type="entry name" value="Large T antigen, SV40, domain 3"/>
    <property type="match status" value="1"/>
</dbReference>
<dbReference type="PROSITE" id="PS51206">
    <property type="entry name" value="SF3_HELICASE_1"/>
    <property type="match status" value="1"/>
</dbReference>
<keyword evidence="15" id="KW-0347">Helicase</keyword>
<evidence type="ECO:0000256" key="12">
    <source>
        <dbReference type="ARBA" id="ARBA00022741"/>
    </source>
</evidence>
<evidence type="ECO:0000256" key="5">
    <source>
        <dbReference type="ARBA" id="ARBA00022518"/>
    </source>
</evidence>
<dbReference type="EC" id="5.6.2.4" evidence="29"/>
<feature type="region of interest" description="Disordered" evidence="34">
    <location>
        <begin position="167"/>
        <end position="274"/>
    </location>
</feature>
<keyword evidence="17" id="KW-0862">Zinc</keyword>
<dbReference type="InterPro" id="IPR001623">
    <property type="entry name" value="DnaJ_domain"/>
</dbReference>
<evidence type="ECO:0000256" key="19">
    <source>
        <dbReference type="ARBA" id="ARBA00022842"/>
    </source>
</evidence>
<keyword evidence="25" id="KW-1078">G1/S host cell cycle checkpoint dysregulation by virus</keyword>
<evidence type="ECO:0000256" key="3">
    <source>
        <dbReference type="ARBA" id="ARBA00018805"/>
    </source>
</evidence>
<keyword evidence="6" id="KW-0597">Phosphoprotein</keyword>
<evidence type="ECO:0000313" key="39">
    <source>
        <dbReference type="EMBL" id="UYP65710.1"/>
    </source>
</evidence>
<keyword evidence="5" id="KW-0244">Early protein</keyword>
<dbReference type="GO" id="GO:0039645">
    <property type="term" value="P:symbiont-mediated perturbation of host cell cycle G1/S transition checkpoint"/>
    <property type="evidence" value="ECO:0007669"/>
    <property type="project" value="UniProtKB-KW"/>
</dbReference>
<proteinExistence type="predicted"/>
<evidence type="ECO:0000256" key="18">
    <source>
        <dbReference type="ARBA" id="ARBA00022840"/>
    </source>
</evidence>
<evidence type="ECO:0000256" key="26">
    <source>
        <dbReference type="ARBA" id="ARBA00023318"/>
    </source>
</evidence>
<dbReference type="InterPro" id="IPR017910">
    <property type="entry name" value="Znf_lg_T-Ag_D1-typ"/>
</dbReference>
<evidence type="ECO:0000256" key="11">
    <source>
        <dbReference type="ARBA" id="ARBA00022723"/>
    </source>
</evidence>
<dbReference type="GO" id="GO:0006260">
    <property type="term" value="P:DNA replication"/>
    <property type="evidence" value="ECO:0007669"/>
    <property type="project" value="UniProtKB-KW"/>
</dbReference>
<dbReference type="PIRSF" id="PIRSF003368">
    <property type="entry name" value="Large_T_antigen_polyomaV"/>
    <property type="match status" value="1"/>
</dbReference>
<evidence type="ECO:0000256" key="30">
    <source>
        <dbReference type="ARBA" id="ARBA00045019"/>
    </source>
</evidence>
<evidence type="ECO:0000259" key="36">
    <source>
        <dbReference type="PROSITE" id="PS51206"/>
    </source>
</evidence>
<dbReference type="Gene3D" id="1.10.10.510">
    <property type="entry name" value="Zinc finger, large T-antigen D1 domain"/>
    <property type="match status" value="1"/>
</dbReference>
<keyword evidence="7" id="KW-1048">Host nucleus</keyword>
<keyword evidence="21 32" id="KW-0238">DNA-binding</keyword>
<keyword evidence="10" id="KW-0235">DNA replication</keyword>
<evidence type="ECO:0000259" key="38">
    <source>
        <dbReference type="PROSITE" id="PS51341"/>
    </source>
</evidence>
<keyword evidence="12" id="KW-0547">Nucleotide-binding</keyword>
<feature type="domain" description="SF3 helicase" evidence="36">
    <location>
        <begin position="527"/>
        <end position="687"/>
    </location>
</feature>
<gene>
    <name evidence="39" type="primary">LTAg</name>
</gene>
<evidence type="ECO:0000256" key="25">
    <source>
        <dbReference type="ARBA" id="ARBA00023309"/>
    </source>
</evidence>
<evidence type="ECO:0000256" key="27">
    <source>
        <dbReference type="ARBA" id="ARBA00026077"/>
    </source>
</evidence>
<dbReference type="GO" id="GO:0003688">
    <property type="term" value="F:DNA replication origin binding"/>
    <property type="evidence" value="ECO:0007669"/>
    <property type="project" value="InterPro"/>
</dbReference>
<dbReference type="InterPro" id="IPR014015">
    <property type="entry name" value="Helicase_SF3_DNA-vir"/>
</dbReference>
<comment type="cofactor">
    <cofactor evidence="1">
        <name>Mg(2+)</name>
        <dbReference type="ChEBI" id="CHEBI:18420"/>
    </cofactor>
</comment>
<comment type="catalytic activity">
    <reaction evidence="31">
        <text>ATP + H2O = ADP + phosphate + H(+)</text>
        <dbReference type="Rhea" id="RHEA:13065"/>
        <dbReference type="ChEBI" id="CHEBI:15377"/>
        <dbReference type="ChEBI" id="CHEBI:15378"/>
        <dbReference type="ChEBI" id="CHEBI:30616"/>
        <dbReference type="ChEBI" id="CHEBI:43474"/>
        <dbReference type="ChEBI" id="CHEBI:456216"/>
        <dbReference type="EC" id="5.6.2.4"/>
    </reaction>
</comment>
<evidence type="ECO:0000256" key="33">
    <source>
        <dbReference type="PROSITE-ProRule" id="PRU00671"/>
    </source>
</evidence>
<evidence type="ECO:0000256" key="34">
    <source>
        <dbReference type="SAM" id="MobiDB-lite"/>
    </source>
</evidence>
<evidence type="ECO:0000256" key="28">
    <source>
        <dbReference type="ARBA" id="ARBA00034617"/>
    </source>
</evidence>
<feature type="domain" description="T-ag D1-type" evidence="38">
    <location>
        <begin position="397"/>
        <end position="488"/>
    </location>
</feature>
<keyword evidence="4" id="KW-1121">Modulation of host cell cycle by virus</keyword>
<dbReference type="InterPro" id="IPR036869">
    <property type="entry name" value="J_dom_sf"/>
</dbReference>
<dbReference type="SUPFAM" id="SSF52540">
    <property type="entry name" value="P-loop containing nucleoside triphosphate hydrolases"/>
    <property type="match status" value="1"/>
</dbReference>
<keyword evidence="19" id="KW-0460">Magnesium</keyword>
<keyword evidence="18" id="KW-0067">ATP-binding</keyword>
<feature type="compositionally biased region" description="Low complexity" evidence="34">
    <location>
        <begin position="248"/>
        <end position="258"/>
    </location>
</feature>
<evidence type="ECO:0000256" key="6">
    <source>
        <dbReference type="ARBA" id="ARBA00022553"/>
    </source>
</evidence>
<evidence type="ECO:0000256" key="13">
    <source>
        <dbReference type="ARBA" id="ARBA00022771"/>
    </source>
</evidence>
<dbReference type="GO" id="GO:0043138">
    <property type="term" value="F:3'-5' DNA helicase activity"/>
    <property type="evidence" value="ECO:0007669"/>
    <property type="project" value="UniProtKB-EC"/>
</dbReference>
<dbReference type="Pfam" id="PF06431">
    <property type="entry name" value="Polyoma_lg_T_C"/>
    <property type="match status" value="1"/>
</dbReference>
<keyword evidence="11" id="KW-0479">Metal-binding</keyword>
<dbReference type="InterPro" id="IPR016392">
    <property type="entry name" value="Lg_T_Ag_polyomavir"/>
</dbReference>
<keyword evidence="13 33" id="KW-0863">Zinc-finger</keyword>
<organism evidence="39 40">
    <name type="scientific">Eptesicus serotinus polyomavirus 1</name>
    <dbReference type="NCBI Taxonomy" id="2990647"/>
    <lineage>
        <taxon>Viruses</taxon>
        <taxon>Monodnaviria</taxon>
        <taxon>Shotokuvirae</taxon>
        <taxon>Cossaviricota</taxon>
        <taxon>Papovaviricetes</taxon>
        <taxon>Sepolyvirales</taxon>
        <taxon>Polyomaviridae</taxon>
        <taxon>Alphapolyomavirus</taxon>
        <taxon>Alphapolyomavirus epserotini</taxon>
    </lineage>
</organism>
<sequence length="760" mass="86592">MDQALNREEKDTLCELLGIPRKCYGNYPLMKSSFRQACLKFHPDKGGDEALMQRLNSLWQRFQQAVYQLRRDLASSFEEDSDEEPPIYGTPQFKAWWRRQTGSPSSRFSRDGASASSTQSSGYNSCPRGRRGPSRDDLPSSHPKHPQGNLFGGAARVPEWDDEFLRCDENLSPEPPSTEEDPSNSDFSETSSQRTSSSRGRNTEEGQYASTASPRRKRPYGTPPRRGGSPTRFSMPCGTPPFGRREPQSSPTQSYSSTPPRPKKNKTVPDPTDFPADLRDFLSHAVYSNKTMNAFAVFTTPEKGKVLYHHFDSKFRADYKGLFSFNDGYIMFALTLKKHRVTAVKNFLVTFCTVSFLVVKGVNKPSELYSALSHEPYSLIEETKPLFPCDFSEKEKPPCVDWNVIAEFACEYHLDDPLIILAHYLDFAKPFIGCPKCEKPSLKAHTAHPDHHANARLFLECRVQKSICQQAAEVYMAKKRLQALEMTREEILCHLFKTRMEKLRDFDSSDMKVYLAGVAWYKCMFQDFEDKVYHILGLLTENVPKSRNVMFKGPINSGKTSLAAALLDLLEGKALNVNCPADKLPFELGCAMDKFMVCFEDVKGQAGNNKELQPGQGFHNLDNLRDHLDGAVPVSLEKKHINKRHQLFPPAIITCNDYIIPKTVHARVAYTLNFQVKDNLRKALDKNYELRKRRILQSGTTILLCLIFCLELRQFKQCLHEEIKKWRDIIEAEVGHSLFCKMIENIEVGEDPLNGVFEYE</sequence>
<dbReference type="GO" id="GO:0039502">
    <property type="term" value="P:symbiont-mediated suppression of host type I interferon-mediated signaling pathway"/>
    <property type="evidence" value="ECO:0007669"/>
    <property type="project" value="UniProtKB-KW"/>
</dbReference>
<feature type="domain" description="T-ag OBD" evidence="37">
    <location>
        <begin position="275"/>
        <end position="390"/>
    </location>
</feature>
<evidence type="ECO:0000256" key="31">
    <source>
        <dbReference type="ARBA" id="ARBA00048988"/>
    </source>
</evidence>
<feature type="DNA-binding region" description="T-ag OBD" evidence="32">
    <location>
        <begin position="275"/>
        <end position="390"/>
    </location>
</feature>
<dbReference type="GO" id="GO:0008270">
    <property type="term" value="F:zinc ion binding"/>
    <property type="evidence" value="ECO:0007669"/>
    <property type="project" value="UniProtKB-KW"/>
</dbReference>
<evidence type="ECO:0000256" key="10">
    <source>
        <dbReference type="ARBA" id="ARBA00022705"/>
    </source>
</evidence>
<feature type="region of interest" description="Disordered" evidence="34">
    <location>
        <begin position="99"/>
        <end position="154"/>
    </location>
</feature>
<feature type="compositionally biased region" description="Low complexity" evidence="34">
    <location>
        <begin position="184"/>
        <end position="200"/>
    </location>
</feature>
<evidence type="ECO:0000256" key="9">
    <source>
        <dbReference type="ARBA" id="ARBA00022632"/>
    </source>
</evidence>
<evidence type="ECO:0000256" key="23">
    <source>
        <dbReference type="ARBA" id="ARBA00023258"/>
    </source>
</evidence>
<keyword evidence="16" id="KW-1114">Inhibition of host interferon signaling pathway by virus</keyword>
<dbReference type="Gene3D" id="3.40.50.300">
    <property type="entry name" value="P-loop containing nucleotide triphosphate hydrolases"/>
    <property type="match status" value="1"/>
</dbReference>
<comment type="subunit">
    <text evidence="27">Forms homohexamers in the presence of ATP. Interacts with host HDAC1. Interacts (via LXCXE domain) with host RB1; the interaction induces the aberrant dissociation of RB1-E2F1 complex thereby disrupting RB1's activity. Interacts (via LXCXE domain) with host pRB-related proteins RBL1 and RBL2. Interacts (via C-terminus) with host TOP1 and POLA1 allowing DNA replication. Interacts with host preinitiation complex components TBP, TFIIA and TFIID to regulate transcription initiation.</text>
</comment>
<comment type="subcellular location">
    <subcellularLocation>
        <location evidence="2">Host nucleus</location>
    </subcellularLocation>
</comment>
<dbReference type="Gene3D" id="3.40.1310.20">
    <property type="match status" value="1"/>
</dbReference>
<evidence type="ECO:0000256" key="15">
    <source>
        <dbReference type="ARBA" id="ARBA00022806"/>
    </source>
</evidence>
<evidence type="ECO:0000256" key="21">
    <source>
        <dbReference type="ARBA" id="ARBA00023125"/>
    </source>
</evidence>
<dbReference type="InterPro" id="IPR037102">
    <property type="entry name" value="Znf_lg_T-Ag_D1_dom_sf"/>
</dbReference>
<dbReference type="InterPro" id="IPR027417">
    <property type="entry name" value="P-loop_NTPase"/>
</dbReference>
<dbReference type="SMART" id="SM00271">
    <property type="entry name" value="DnaJ"/>
    <property type="match status" value="1"/>
</dbReference>
<evidence type="ECO:0000256" key="2">
    <source>
        <dbReference type="ARBA" id="ARBA00004147"/>
    </source>
</evidence>
<evidence type="ECO:0000256" key="7">
    <source>
        <dbReference type="ARBA" id="ARBA00022562"/>
    </source>
</evidence>
<evidence type="ECO:0000256" key="17">
    <source>
        <dbReference type="ARBA" id="ARBA00022833"/>
    </source>
</evidence>
<evidence type="ECO:0000313" key="40">
    <source>
        <dbReference type="Proteomes" id="UP001253476"/>
    </source>
</evidence>
<evidence type="ECO:0000256" key="32">
    <source>
        <dbReference type="PROSITE-ProRule" id="PRU00620"/>
    </source>
</evidence>
<keyword evidence="20" id="KW-0007">Acetylation</keyword>
<reference evidence="39 40" key="1">
    <citation type="submission" date="2021-09" db="EMBL/GenBank/DDBJ databases">
        <title>Genome analysis of two vesper bat polyomaviruses from Europe.</title>
        <authorList>
            <person name="Surjan A."/>
            <person name="Vidovszky M.Z."/>
        </authorList>
    </citation>
    <scope>NUCLEOTIDE SEQUENCE [LARGE SCALE GENOMIC DNA]</scope>
    <source>
        <strain evidence="39">HUN_2013/44</strain>
    </source>
</reference>
<comment type="catalytic activity">
    <reaction evidence="28">
        <text>Couples ATP hydrolysis with the unwinding of duplex DNA by translocating in the 3'-5' direction.</text>
        <dbReference type="EC" id="5.6.2.4"/>
    </reaction>
</comment>
<accession>A0AAE9P7J4</accession>
<dbReference type="GO" id="GO:0005524">
    <property type="term" value="F:ATP binding"/>
    <property type="evidence" value="ECO:0007669"/>
    <property type="project" value="UniProtKB-KW"/>
</dbReference>
<keyword evidence="22" id="KW-0413">Isomerase</keyword>
<dbReference type="Proteomes" id="UP001253476">
    <property type="component" value="Segment"/>
</dbReference>
<evidence type="ECO:0000256" key="24">
    <source>
        <dbReference type="ARBA" id="ARBA00023280"/>
    </source>
</evidence>
<keyword evidence="26" id="KW-1096">Inhibition of host JAK1 by virus</keyword>
<dbReference type="InterPro" id="IPR003133">
    <property type="entry name" value="T_Ag_DNA-bd"/>
</dbReference>
<evidence type="ECO:0000256" key="20">
    <source>
        <dbReference type="ARBA" id="ARBA00022990"/>
    </source>
</evidence>
<keyword evidence="24" id="KW-0899">Viral immunoevasion</keyword>
<dbReference type="PROSITE" id="PS51341">
    <property type="entry name" value="ZF_LTAG_D1"/>
    <property type="match status" value="1"/>
</dbReference>
<name>A0AAE9P7J4_9POLY</name>
<evidence type="ECO:0000256" key="1">
    <source>
        <dbReference type="ARBA" id="ARBA00001946"/>
    </source>
</evidence>
<feature type="compositionally biased region" description="Polar residues" evidence="34">
    <location>
        <begin position="114"/>
        <end position="124"/>
    </location>
</feature>
<dbReference type="PROSITE" id="PS51287">
    <property type="entry name" value="T_AG_OBD"/>
    <property type="match status" value="1"/>
</dbReference>
<dbReference type="PROSITE" id="PS50076">
    <property type="entry name" value="DNAJ_2"/>
    <property type="match status" value="1"/>
</dbReference>
<dbReference type="GO" id="GO:0042025">
    <property type="term" value="C:host cell nucleus"/>
    <property type="evidence" value="ECO:0007669"/>
    <property type="project" value="UniProtKB-SubCell"/>
</dbReference>
<evidence type="ECO:0000256" key="16">
    <source>
        <dbReference type="ARBA" id="ARBA00022830"/>
    </source>
</evidence>
<dbReference type="GO" id="GO:0052170">
    <property type="term" value="P:symbiont-mediated suppression of host innate immune response"/>
    <property type="evidence" value="ECO:0007669"/>
    <property type="project" value="UniProtKB-KW"/>
</dbReference>
<dbReference type="Pfam" id="PF02217">
    <property type="entry name" value="T_Ag_DNA_bind"/>
    <property type="match status" value="1"/>
</dbReference>
<evidence type="ECO:0000256" key="29">
    <source>
        <dbReference type="ARBA" id="ARBA00034808"/>
    </source>
</evidence>
<dbReference type="SUPFAM" id="SSF55464">
    <property type="entry name" value="Origin of replication-binding domain, RBD-like"/>
    <property type="match status" value="1"/>
</dbReference>
<keyword evidence="9" id="KW-1090">Inhibition of host innate immune response by virus</keyword>
<evidence type="ECO:0000256" key="8">
    <source>
        <dbReference type="ARBA" id="ARBA00022581"/>
    </source>
</evidence>
<evidence type="ECO:0000256" key="14">
    <source>
        <dbReference type="ARBA" id="ARBA00022801"/>
    </source>
</evidence>
<evidence type="ECO:0000259" key="35">
    <source>
        <dbReference type="PROSITE" id="PS50076"/>
    </source>
</evidence>
<keyword evidence="40" id="KW-1185">Reference proteome</keyword>
<keyword evidence="23" id="KW-0922">Interferon antiviral system evasion</keyword>
<keyword evidence="8" id="KW-0945">Host-virus interaction</keyword>
<dbReference type="Gene3D" id="1.10.287.110">
    <property type="entry name" value="DnaJ domain"/>
    <property type="match status" value="1"/>
</dbReference>
<dbReference type="InterPro" id="IPR010932">
    <property type="entry name" value="Lg_T_Ag_Polyomavir_C"/>
</dbReference>
<dbReference type="GO" id="GO:0039576">
    <property type="term" value="P:symbiont-mediated suppression of host JAK-STAT cascade via inhibition of JAK1 activity"/>
    <property type="evidence" value="ECO:0007669"/>
    <property type="project" value="UniProtKB-KW"/>
</dbReference>